<keyword evidence="2 9" id="KW-0055">Arginine biosynthesis</keyword>
<gene>
    <name evidence="9" type="primary">argB</name>
    <name evidence="11" type="ORF">JCM21142_93624</name>
</gene>
<comment type="catalytic activity">
    <reaction evidence="8 9">
        <text>N-acetyl-L-glutamate + ATP = N-acetyl-L-glutamyl 5-phosphate + ADP</text>
        <dbReference type="Rhea" id="RHEA:14629"/>
        <dbReference type="ChEBI" id="CHEBI:30616"/>
        <dbReference type="ChEBI" id="CHEBI:44337"/>
        <dbReference type="ChEBI" id="CHEBI:57936"/>
        <dbReference type="ChEBI" id="CHEBI:456216"/>
        <dbReference type="EC" id="2.7.2.8"/>
    </reaction>
</comment>
<keyword evidence="9" id="KW-0963">Cytoplasm</keyword>
<comment type="caution">
    <text evidence="11">The sequence shown here is derived from an EMBL/GenBank/DDBJ whole genome shotgun (WGS) entry which is preliminary data.</text>
</comment>
<dbReference type="STRING" id="869213.GCA_000517085_03033"/>
<dbReference type="SUPFAM" id="SSF53633">
    <property type="entry name" value="Carbamate kinase-like"/>
    <property type="match status" value="1"/>
</dbReference>
<dbReference type="PANTHER" id="PTHR23342">
    <property type="entry name" value="N-ACETYLGLUTAMATE SYNTHASE"/>
    <property type="match status" value="1"/>
</dbReference>
<keyword evidence="5 9" id="KW-0547">Nucleotide-binding</keyword>
<evidence type="ECO:0000256" key="6">
    <source>
        <dbReference type="ARBA" id="ARBA00022777"/>
    </source>
</evidence>
<comment type="function">
    <text evidence="9">Catalyzes the ATP-dependent phosphorylation of N-acetyl-L-glutamate.</text>
</comment>
<dbReference type="Pfam" id="PF00696">
    <property type="entry name" value="AA_kinase"/>
    <property type="match status" value="1"/>
</dbReference>
<keyword evidence="4 9" id="KW-0808">Transferase</keyword>
<evidence type="ECO:0000256" key="3">
    <source>
        <dbReference type="ARBA" id="ARBA00022605"/>
    </source>
</evidence>
<dbReference type="UniPathway" id="UPA00068">
    <property type="reaction ID" value="UER00107"/>
</dbReference>
<dbReference type="InterPro" id="IPR004662">
    <property type="entry name" value="AcgluKinase_fam"/>
</dbReference>
<evidence type="ECO:0000313" key="12">
    <source>
        <dbReference type="Proteomes" id="UP000019402"/>
    </source>
</evidence>
<dbReference type="NCBIfam" id="TIGR00761">
    <property type="entry name" value="argB"/>
    <property type="match status" value="1"/>
</dbReference>
<accession>W7Y998</accession>
<evidence type="ECO:0000256" key="1">
    <source>
        <dbReference type="ARBA" id="ARBA00004828"/>
    </source>
</evidence>
<dbReference type="GO" id="GO:0042450">
    <property type="term" value="P:L-arginine biosynthetic process via ornithine"/>
    <property type="evidence" value="ECO:0007669"/>
    <property type="project" value="UniProtKB-UniRule"/>
</dbReference>
<keyword evidence="3 9" id="KW-0028">Amino-acid biosynthesis</keyword>
<feature type="site" description="Transition state stabilizer" evidence="9">
    <location>
        <position position="8"/>
    </location>
</feature>
<reference evidence="11 12" key="1">
    <citation type="journal article" date="2014" name="Genome Announc.">
        <title>Draft Genome Sequence of Cytophaga fermentans JCM 21142T, a Facultative Anaerobe Isolated from Marine Mud.</title>
        <authorList>
            <person name="Starns D."/>
            <person name="Oshima K."/>
            <person name="Suda W."/>
            <person name="Iino T."/>
            <person name="Yuki M."/>
            <person name="Inoue J."/>
            <person name="Kitamura K."/>
            <person name="Iida T."/>
            <person name="Darby A."/>
            <person name="Hattori M."/>
            <person name="Ohkuma M."/>
        </authorList>
    </citation>
    <scope>NUCLEOTIDE SEQUENCE [LARGE SCALE GENOMIC DNA]</scope>
    <source>
        <strain evidence="11 12">JCM 21142</strain>
    </source>
</reference>
<dbReference type="EMBL" id="BAMD01000060">
    <property type="protein sequence ID" value="GAF04902.1"/>
    <property type="molecule type" value="Genomic_DNA"/>
</dbReference>
<dbReference type="RefSeq" id="WP_235208308.1">
    <property type="nucleotide sequence ID" value="NZ_BAMD01000060.1"/>
</dbReference>
<evidence type="ECO:0000256" key="5">
    <source>
        <dbReference type="ARBA" id="ARBA00022741"/>
    </source>
</evidence>
<feature type="binding site" evidence="9">
    <location>
        <position position="62"/>
    </location>
    <ligand>
        <name>substrate</name>
    </ligand>
</feature>
<dbReference type="PIRSF" id="PIRSF000728">
    <property type="entry name" value="NAGK"/>
    <property type="match status" value="1"/>
</dbReference>
<dbReference type="HAMAP" id="MF_00082">
    <property type="entry name" value="ArgB"/>
    <property type="match status" value="1"/>
</dbReference>
<dbReference type="AlphaFoldDB" id="W7Y998"/>
<protein>
    <recommendedName>
        <fullName evidence="9">Acetylglutamate kinase</fullName>
        <ecNumber evidence="9">2.7.2.8</ecNumber>
    </recommendedName>
    <alternativeName>
        <fullName evidence="9">N-acetyl-L-glutamate 5-phosphotransferase</fullName>
    </alternativeName>
    <alternativeName>
        <fullName evidence="9">NAG kinase</fullName>
        <shortName evidence="9">NAGK</shortName>
    </alternativeName>
</protein>
<keyword evidence="7 9" id="KW-0067">ATP-binding</keyword>
<dbReference type="InterPro" id="IPR037528">
    <property type="entry name" value="ArgB"/>
</dbReference>
<feature type="site" description="Transition state stabilizer" evidence="9">
    <location>
        <position position="223"/>
    </location>
</feature>
<evidence type="ECO:0000256" key="8">
    <source>
        <dbReference type="ARBA" id="ARBA00048141"/>
    </source>
</evidence>
<dbReference type="PANTHER" id="PTHR23342:SF0">
    <property type="entry name" value="N-ACETYLGLUTAMATE SYNTHASE, MITOCHONDRIAL"/>
    <property type="match status" value="1"/>
</dbReference>
<organism evidence="11 12">
    <name type="scientific">Saccharicrinis fermentans DSM 9555 = JCM 21142</name>
    <dbReference type="NCBI Taxonomy" id="869213"/>
    <lineage>
        <taxon>Bacteria</taxon>
        <taxon>Pseudomonadati</taxon>
        <taxon>Bacteroidota</taxon>
        <taxon>Bacteroidia</taxon>
        <taxon>Marinilabiliales</taxon>
        <taxon>Marinilabiliaceae</taxon>
        <taxon>Saccharicrinis</taxon>
    </lineage>
</organism>
<name>W7Y998_9BACT</name>
<evidence type="ECO:0000256" key="4">
    <source>
        <dbReference type="ARBA" id="ARBA00022679"/>
    </source>
</evidence>
<dbReference type="Proteomes" id="UP000019402">
    <property type="component" value="Unassembled WGS sequence"/>
</dbReference>
<keyword evidence="6 9" id="KW-0418">Kinase</keyword>
<feature type="binding site" evidence="9">
    <location>
        <begin position="40"/>
        <end position="41"/>
    </location>
    <ligand>
        <name>substrate</name>
    </ligand>
</feature>
<feature type="domain" description="Aspartate/glutamate/uridylate kinase" evidence="10">
    <location>
        <begin position="3"/>
        <end position="242"/>
    </location>
</feature>
<feature type="binding site" evidence="9">
    <location>
        <position position="157"/>
    </location>
    <ligand>
        <name>substrate</name>
    </ligand>
</feature>
<evidence type="ECO:0000256" key="2">
    <source>
        <dbReference type="ARBA" id="ARBA00022571"/>
    </source>
</evidence>
<dbReference type="InterPro" id="IPR001048">
    <property type="entry name" value="Asp/Glu/Uridylate_kinase"/>
</dbReference>
<sequence>MQKITIVKVGGKVVETPESLQELLHDFAALQGHKILVHGGGRSATKIAKQLGIETQMVDGRRITDLETLKVVTMVYAGLVNKNIVASLQAKGVNSVGLTGADLNLITAIKRPVKDIDYGYVGDVKSVQIKELTTLIQRDVVPVIAPLTHDGKGNMLNTNADTMASSLASALTQEFDVQLIYCFEKKGVLSNPDDDDTVITNLTYKLFKQYQESGTIAAGMIPKLDNGFNALTNGVKKVMITNTQGLKEGIDTGTILTNES</sequence>
<dbReference type="GO" id="GO:0005737">
    <property type="term" value="C:cytoplasm"/>
    <property type="evidence" value="ECO:0007669"/>
    <property type="project" value="UniProtKB-SubCell"/>
</dbReference>
<comment type="subcellular location">
    <subcellularLocation>
        <location evidence="9">Cytoplasm</location>
    </subcellularLocation>
</comment>
<dbReference type="InterPro" id="IPR036393">
    <property type="entry name" value="AceGlu_kinase-like_sf"/>
</dbReference>
<keyword evidence="12" id="KW-1185">Reference proteome</keyword>
<dbReference type="CDD" id="cd04238">
    <property type="entry name" value="AAK_NAGK-like"/>
    <property type="match status" value="1"/>
</dbReference>
<evidence type="ECO:0000256" key="7">
    <source>
        <dbReference type="ARBA" id="ARBA00022840"/>
    </source>
</evidence>
<dbReference type="GO" id="GO:0005524">
    <property type="term" value="F:ATP binding"/>
    <property type="evidence" value="ECO:0007669"/>
    <property type="project" value="UniProtKB-UniRule"/>
</dbReference>
<evidence type="ECO:0000259" key="10">
    <source>
        <dbReference type="Pfam" id="PF00696"/>
    </source>
</evidence>
<dbReference type="EC" id="2.7.2.8" evidence="9"/>
<dbReference type="Gene3D" id="3.40.1160.10">
    <property type="entry name" value="Acetylglutamate kinase-like"/>
    <property type="match status" value="1"/>
</dbReference>
<proteinExistence type="inferred from homology"/>
<evidence type="ECO:0000256" key="9">
    <source>
        <dbReference type="HAMAP-Rule" id="MF_00082"/>
    </source>
</evidence>
<evidence type="ECO:0000313" key="11">
    <source>
        <dbReference type="EMBL" id="GAF04902.1"/>
    </source>
</evidence>
<dbReference type="GO" id="GO:0003991">
    <property type="term" value="F:acetylglutamate kinase activity"/>
    <property type="evidence" value="ECO:0007669"/>
    <property type="project" value="UniProtKB-UniRule"/>
</dbReference>
<dbReference type="eggNOG" id="COG0548">
    <property type="taxonomic scope" value="Bacteria"/>
</dbReference>
<comment type="pathway">
    <text evidence="1 9">Amino-acid biosynthesis; L-arginine biosynthesis; N(2)-acetyl-L-ornithine from L-glutamate: step 2/4.</text>
</comment>
<comment type="similarity">
    <text evidence="9">Belongs to the acetylglutamate kinase family. ArgB subfamily.</text>
</comment>